<dbReference type="EMBL" id="JAHRIN010050434">
    <property type="protein sequence ID" value="MEQ2208254.1"/>
    <property type="molecule type" value="Genomic_DNA"/>
</dbReference>
<proteinExistence type="predicted"/>
<reference evidence="1 2" key="1">
    <citation type="submission" date="2021-06" db="EMBL/GenBank/DDBJ databases">
        <authorList>
            <person name="Palmer J.M."/>
        </authorList>
    </citation>
    <scope>NUCLEOTIDE SEQUENCE [LARGE SCALE GENOMIC DNA]</scope>
    <source>
        <strain evidence="1 2">XC_2019</strain>
        <tissue evidence="1">Muscle</tissue>
    </source>
</reference>
<comment type="caution">
    <text evidence="1">The sequence shown here is derived from an EMBL/GenBank/DDBJ whole genome shotgun (WGS) entry which is preliminary data.</text>
</comment>
<keyword evidence="2" id="KW-1185">Reference proteome</keyword>
<dbReference type="Proteomes" id="UP001434883">
    <property type="component" value="Unassembled WGS sequence"/>
</dbReference>
<organism evidence="1 2">
    <name type="scientific">Xenoophorus captivus</name>
    <dbReference type="NCBI Taxonomy" id="1517983"/>
    <lineage>
        <taxon>Eukaryota</taxon>
        <taxon>Metazoa</taxon>
        <taxon>Chordata</taxon>
        <taxon>Craniata</taxon>
        <taxon>Vertebrata</taxon>
        <taxon>Euteleostomi</taxon>
        <taxon>Actinopterygii</taxon>
        <taxon>Neopterygii</taxon>
        <taxon>Teleostei</taxon>
        <taxon>Neoteleostei</taxon>
        <taxon>Acanthomorphata</taxon>
        <taxon>Ovalentaria</taxon>
        <taxon>Atherinomorphae</taxon>
        <taxon>Cyprinodontiformes</taxon>
        <taxon>Goodeidae</taxon>
        <taxon>Xenoophorus</taxon>
    </lineage>
</organism>
<accession>A0ABV0RJA5</accession>
<evidence type="ECO:0000313" key="1">
    <source>
        <dbReference type="EMBL" id="MEQ2208254.1"/>
    </source>
</evidence>
<evidence type="ECO:0000313" key="2">
    <source>
        <dbReference type="Proteomes" id="UP001434883"/>
    </source>
</evidence>
<protein>
    <submittedName>
        <fullName evidence="1">Uncharacterized protein</fullName>
    </submittedName>
</protein>
<gene>
    <name evidence="1" type="ORF">XENOCAPTIV_009001</name>
</gene>
<sequence length="117" mass="13459">MVAVCLLCYQLRLQTHPKACLRPPPLKLNRENVLNTKVIVLHKHQSPKLWEVSTEICLSGLYKSCCSRRSASMINTVEMNIYIGLQKHSEVVNLSHFVALKLKTFMYFNKILCDKPT</sequence>
<name>A0ABV0RJA5_9TELE</name>